<keyword evidence="2" id="KW-1185">Reference proteome</keyword>
<gene>
    <name evidence="1" type="ORF">SMTD_LOCUS2824</name>
</gene>
<dbReference type="AlphaFoldDB" id="A0A183NL38"/>
<protein>
    <submittedName>
        <fullName evidence="1">Uncharacterized protein</fullName>
    </submittedName>
</protein>
<evidence type="ECO:0000313" key="1">
    <source>
        <dbReference type="EMBL" id="VDO89802.1"/>
    </source>
</evidence>
<proteinExistence type="predicted"/>
<reference evidence="1 2" key="1">
    <citation type="submission" date="2018-11" db="EMBL/GenBank/DDBJ databases">
        <authorList>
            <consortium name="Pathogen Informatics"/>
        </authorList>
    </citation>
    <scope>NUCLEOTIDE SEQUENCE [LARGE SCALE GENOMIC DNA]</scope>
    <source>
        <strain>Denwood</strain>
        <strain evidence="2">Zambia</strain>
    </source>
</reference>
<organism evidence="1 2">
    <name type="scientific">Schistosoma mattheei</name>
    <dbReference type="NCBI Taxonomy" id="31246"/>
    <lineage>
        <taxon>Eukaryota</taxon>
        <taxon>Metazoa</taxon>
        <taxon>Spiralia</taxon>
        <taxon>Lophotrochozoa</taxon>
        <taxon>Platyhelminthes</taxon>
        <taxon>Trematoda</taxon>
        <taxon>Digenea</taxon>
        <taxon>Strigeidida</taxon>
        <taxon>Schistosomatoidea</taxon>
        <taxon>Schistosomatidae</taxon>
        <taxon>Schistosoma</taxon>
    </lineage>
</organism>
<dbReference type="EMBL" id="UZAL01004280">
    <property type="protein sequence ID" value="VDO89802.1"/>
    <property type="molecule type" value="Genomic_DNA"/>
</dbReference>
<sequence>MPTIEELKNSKVDSSIENKNSNLRKLLLEDTLDVAPIGLTFCFDRESFLNVSVFFKLLLNTFVCYVKIDFEIFQFNPGSDAYAYYETIVC</sequence>
<dbReference type="Proteomes" id="UP000269396">
    <property type="component" value="Unassembled WGS sequence"/>
</dbReference>
<evidence type="ECO:0000313" key="2">
    <source>
        <dbReference type="Proteomes" id="UP000269396"/>
    </source>
</evidence>
<accession>A0A183NL38</accession>
<name>A0A183NL38_9TREM</name>